<reference evidence="2" key="1">
    <citation type="submission" date="2017-10" db="EMBL/GenBank/DDBJ databases">
        <title>Rapid genome shrinkage in a self-fertile nematode reveals novel sperm competition proteins.</title>
        <authorList>
            <person name="Yin D."/>
            <person name="Schwarz E.M."/>
            <person name="Thomas C.G."/>
            <person name="Felde R.L."/>
            <person name="Korf I.F."/>
            <person name="Cutter A.D."/>
            <person name="Schartner C.M."/>
            <person name="Ralston E.J."/>
            <person name="Meyer B.J."/>
            <person name="Haag E.S."/>
        </authorList>
    </citation>
    <scope>NUCLEOTIDE SEQUENCE [LARGE SCALE GENOMIC DNA]</scope>
    <source>
        <strain evidence="2">JU1422</strain>
    </source>
</reference>
<dbReference type="AlphaFoldDB" id="A0A2G5SMR5"/>
<gene>
    <name evidence="1" type="primary">Cnig_chr_X.g22963</name>
    <name evidence="1" type="ORF">B9Z55_022963</name>
</gene>
<protein>
    <submittedName>
        <fullName evidence="1">Uncharacterized protein</fullName>
    </submittedName>
</protein>
<dbReference type="SUPFAM" id="SSF63748">
    <property type="entry name" value="Tudor/PWWP/MBT"/>
    <property type="match status" value="1"/>
</dbReference>
<comment type="caution">
    <text evidence="1">The sequence shown here is derived from an EMBL/GenBank/DDBJ whole genome shotgun (WGS) entry which is preliminary data.</text>
</comment>
<proteinExistence type="predicted"/>
<sequence>MPLIRYELQISHQMVRSRCGLRAGDVVWAGAYPGILVRKKNSNRWVVEFFGFSNEIGSEKNENIVAFHVWDHVPCPQGEAYFYYRDAIKEAREYVIGTNETWGSLGRRSVPPKFVENFGLKRAVLARETLQRAVPRVRAIRGPGRRVLAPAPTDRVLRPRNPRQ</sequence>
<dbReference type="EMBL" id="PDUG01000006">
    <property type="protein sequence ID" value="PIC16317.1"/>
    <property type="molecule type" value="Genomic_DNA"/>
</dbReference>
<evidence type="ECO:0000313" key="2">
    <source>
        <dbReference type="Proteomes" id="UP000230233"/>
    </source>
</evidence>
<dbReference type="Proteomes" id="UP000230233">
    <property type="component" value="Chromosome X"/>
</dbReference>
<organism evidence="1 2">
    <name type="scientific">Caenorhabditis nigoni</name>
    <dbReference type="NCBI Taxonomy" id="1611254"/>
    <lineage>
        <taxon>Eukaryota</taxon>
        <taxon>Metazoa</taxon>
        <taxon>Ecdysozoa</taxon>
        <taxon>Nematoda</taxon>
        <taxon>Chromadorea</taxon>
        <taxon>Rhabditida</taxon>
        <taxon>Rhabditina</taxon>
        <taxon>Rhabditomorpha</taxon>
        <taxon>Rhabditoidea</taxon>
        <taxon>Rhabditidae</taxon>
        <taxon>Peloderinae</taxon>
        <taxon>Caenorhabditis</taxon>
    </lineage>
</organism>
<name>A0A2G5SMR5_9PELO</name>
<accession>A0A2G5SMR5</accession>
<evidence type="ECO:0000313" key="1">
    <source>
        <dbReference type="EMBL" id="PIC16317.1"/>
    </source>
</evidence>
<keyword evidence="2" id="KW-1185">Reference proteome</keyword>